<name>A0A1G6GHN7_9ACTN</name>
<dbReference type="RefSeq" id="WP_175557352.1">
    <property type="nucleotide sequence ID" value="NZ_FMYF01000003.1"/>
</dbReference>
<evidence type="ECO:0008006" key="3">
    <source>
        <dbReference type="Google" id="ProtNLM"/>
    </source>
</evidence>
<sequence>MTGSSNPWPELPVAAWQPTRDTFILWLQVIGKVKIARTPLLQHWWNSTLHLTARGLTTSLMPAGPGRSFSVDLDLLDHHLDVRTTTGDEWRLPLAPMSVRTFYTEFMAMLADLDLGTPIWPMPVELADAIPFTEDDRHEAYDPVAVTAYWRTLVEVQRVFDRFRERFVGKASPTHLFWGALDLATTRFSGRAAPPHPGGVPNCGPHVMHEAYSHEVSSAGYWPGGGGEGMFYSYAYPEPDGYRTYPVRPAAAGWDEDLGEFVLPYTAVRTAPDPDAVLLEFLQSTYEAAAETAGWDRAALERPREFRTGVRA</sequence>
<gene>
    <name evidence="1" type="ORF">GA0111570_103296</name>
</gene>
<dbReference type="AlphaFoldDB" id="A0A1G6GHN7"/>
<dbReference type="InterPro" id="IPR046038">
    <property type="entry name" value="DUF5996"/>
</dbReference>
<dbReference type="STRING" id="1577474.GA0111570_103296"/>
<dbReference type="EMBL" id="FMYF01000003">
    <property type="protein sequence ID" value="SDB81521.1"/>
    <property type="molecule type" value="Genomic_DNA"/>
</dbReference>
<evidence type="ECO:0000313" key="1">
    <source>
        <dbReference type="EMBL" id="SDB81521.1"/>
    </source>
</evidence>
<reference evidence="1 2" key="1">
    <citation type="submission" date="2016-06" db="EMBL/GenBank/DDBJ databases">
        <authorList>
            <person name="Olsen C.W."/>
            <person name="Carey S."/>
            <person name="Hinshaw L."/>
            <person name="Karasin A.I."/>
        </authorList>
    </citation>
    <scope>NUCLEOTIDE SEQUENCE [LARGE SCALE GENOMIC DNA]</scope>
    <source>
        <strain evidence="1 2">LZ-22</strain>
    </source>
</reference>
<protein>
    <recommendedName>
        <fullName evidence="3">Ava_C0101 and related proteins</fullName>
    </recommendedName>
</protein>
<dbReference type="Pfam" id="PF19459">
    <property type="entry name" value="DUF5996"/>
    <property type="match status" value="1"/>
</dbReference>
<keyword evidence="2" id="KW-1185">Reference proteome</keyword>
<organism evidence="1 2">
    <name type="scientific">Raineyella antarctica</name>
    <dbReference type="NCBI Taxonomy" id="1577474"/>
    <lineage>
        <taxon>Bacteria</taxon>
        <taxon>Bacillati</taxon>
        <taxon>Actinomycetota</taxon>
        <taxon>Actinomycetes</taxon>
        <taxon>Propionibacteriales</taxon>
        <taxon>Propionibacteriaceae</taxon>
        <taxon>Raineyella</taxon>
    </lineage>
</organism>
<dbReference type="Proteomes" id="UP000199086">
    <property type="component" value="Unassembled WGS sequence"/>
</dbReference>
<proteinExistence type="predicted"/>
<evidence type="ECO:0000313" key="2">
    <source>
        <dbReference type="Proteomes" id="UP000199086"/>
    </source>
</evidence>
<accession>A0A1G6GHN7</accession>